<protein>
    <submittedName>
        <fullName evidence="1">Uncharacterized protein</fullName>
    </submittedName>
</protein>
<reference evidence="1 2" key="1">
    <citation type="journal article" date="2016" name="Genome Announc.">
        <title>Draft Genome Sequence of Paenibacillus amylolyticus Heshi-A3, Isolated from Fermented Rice Bran in a Japanese Fermented Seafood Dish.</title>
        <authorList>
            <person name="Akuzawa S."/>
            <person name="Nagaoka J."/>
            <person name="Kanekatsu M."/>
            <person name="Kubota E."/>
            <person name="Ohtake R."/>
            <person name="Suzuki T."/>
            <person name="Kanesaki Y."/>
        </authorList>
    </citation>
    <scope>NUCLEOTIDE SEQUENCE [LARGE SCALE GENOMIC DNA]</scope>
    <source>
        <strain evidence="1 2">Heshi-A3</strain>
    </source>
</reference>
<evidence type="ECO:0000313" key="1">
    <source>
        <dbReference type="EMBL" id="GAS84668.1"/>
    </source>
</evidence>
<name>A0A100VRE0_PAEAM</name>
<reference evidence="2" key="2">
    <citation type="submission" date="2016-01" db="EMBL/GenBank/DDBJ databases">
        <title>Draft Genome Sequence of Paenibacillus amylolyticus Heshi-A3 that Was Isolated from Fermented Rice Bran with Aging Salted Mackerel, Which Was Named Heshiko as Traditional Fermented Seafood in Japan.</title>
        <authorList>
            <person name="Akuzawa S."/>
            <person name="Nakagawa J."/>
            <person name="Kanekatsu T."/>
            <person name="Kubota E."/>
            <person name="Ohtake R."/>
            <person name="Suzuki T."/>
            <person name="Kanesaki Y."/>
        </authorList>
    </citation>
    <scope>NUCLEOTIDE SEQUENCE [LARGE SCALE GENOMIC DNA]</scope>
    <source>
        <strain evidence="2">Heshi-A3</strain>
    </source>
</reference>
<gene>
    <name evidence="1" type="ORF">PAHA3_4771</name>
</gene>
<evidence type="ECO:0000313" key="2">
    <source>
        <dbReference type="Proteomes" id="UP000069697"/>
    </source>
</evidence>
<dbReference type="EMBL" id="BCNV01000005">
    <property type="protein sequence ID" value="GAS84668.1"/>
    <property type="molecule type" value="Genomic_DNA"/>
</dbReference>
<comment type="caution">
    <text evidence="1">The sequence shown here is derived from an EMBL/GenBank/DDBJ whole genome shotgun (WGS) entry which is preliminary data.</text>
</comment>
<accession>A0A100VRE0</accession>
<sequence length="79" mass="9238">MIDSSIMYFKKLVKQEAYTKTERQKKPEEAKRAPLSPDFTLYYKGMKKSGDNSDRKGFLARRIQCMKALFNLTDLGEDH</sequence>
<dbReference type="Proteomes" id="UP000069697">
    <property type="component" value="Unassembled WGS sequence"/>
</dbReference>
<organism evidence="1 2">
    <name type="scientific">Paenibacillus amylolyticus</name>
    <dbReference type="NCBI Taxonomy" id="1451"/>
    <lineage>
        <taxon>Bacteria</taxon>
        <taxon>Bacillati</taxon>
        <taxon>Bacillota</taxon>
        <taxon>Bacilli</taxon>
        <taxon>Bacillales</taxon>
        <taxon>Paenibacillaceae</taxon>
        <taxon>Paenibacillus</taxon>
    </lineage>
</organism>
<proteinExistence type="predicted"/>
<dbReference type="AlphaFoldDB" id="A0A100VRE0"/>